<dbReference type="RefSeq" id="XP_038749899.1">
    <property type="nucleotide sequence ID" value="XM_038885111.1"/>
</dbReference>
<dbReference type="EMBL" id="JAATWM020000005">
    <property type="protein sequence ID" value="KAF9880438.1"/>
    <property type="molecule type" value="Genomic_DNA"/>
</dbReference>
<proteinExistence type="predicted"/>
<dbReference type="Proteomes" id="UP000781932">
    <property type="component" value="Unassembled WGS sequence"/>
</dbReference>
<organism evidence="1 2">
    <name type="scientific">Colletotrichum karsti</name>
    <dbReference type="NCBI Taxonomy" id="1095194"/>
    <lineage>
        <taxon>Eukaryota</taxon>
        <taxon>Fungi</taxon>
        <taxon>Dikarya</taxon>
        <taxon>Ascomycota</taxon>
        <taxon>Pezizomycotina</taxon>
        <taxon>Sordariomycetes</taxon>
        <taxon>Hypocreomycetidae</taxon>
        <taxon>Glomerellales</taxon>
        <taxon>Glomerellaceae</taxon>
        <taxon>Colletotrichum</taxon>
        <taxon>Colletotrichum boninense species complex</taxon>
    </lineage>
</organism>
<comment type="caution">
    <text evidence="1">The sequence shown here is derived from an EMBL/GenBank/DDBJ whole genome shotgun (WGS) entry which is preliminary data.</text>
</comment>
<protein>
    <recommendedName>
        <fullName evidence="3">F-box domain-containing protein</fullName>
    </recommendedName>
</protein>
<dbReference type="AlphaFoldDB" id="A0A9P6LNY1"/>
<dbReference type="GeneID" id="62158185"/>
<keyword evidence="2" id="KW-1185">Reference proteome</keyword>
<dbReference type="PANTHER" id="PTHR42057:SF2">
    <property type="entry name" value="F-BOX DOMAIN PROTEIN (AFU_ORTHOLOGUE AFUA_4G00200)-RELATED"/>
    <property type="match status" value="1"/>
</dbReference>
<dbReference type="PANTHER" id="PTHR42057">
    <property type="entry name" value="F-BOX DOMAIN PROTEIN (AFU_ORTHOLOGUE AFUA_4G00200)"/>
    <property type="match status" value="1"/>
</dbReference>
<evidence type="ECO:0000313" key="2">
    <source>
        <dbReference type="Proteomes" id="UP000781932"/>
    </source>
</evidence>
<gene>
    <name evidence="1" type="ORF">CkaCkLH20_02392</name>
</gene>
<name>A0A9P6LNY1_9PEZI</name>
<dbReference type="OrthoDB" id="3140657at2759"/>
<evidence type="ECO:0000313" key="1">
    <source>
        <dbReference type="EMBL" id="KAF9880438.1"/>
    </source>
</evidence>
<sequence>MATNESPQTRGLPYLPLEIKQHIISLASRSTQLSVRSAGKELFELATELAFSELRLENKWDCERLFHVSRSPNLVPLVKKISFYPWFEWVGQDHFISWRLLAIMPYIRYFPNLTSIYFGTTTQFMDDVQAENHGKFHDNNSMDRLVQHLIYCISGEQGESQYHFTLNVMRHYISALERADEEVPWIRQGLNGDEEQELQELDPGPNHYMARQARLFPYSNPRHPANGIWTPQGLNLLDDPLWKDWKNCLGPPIPLQSLRIGGLTKDGMAGYPNDDALVRFRQSSKLTELSLWMKPDELEHSGHFGFNRPSPQMTNLPVTFLHPDMARNLATLSLYGTSNWGWFPRLDLREISPNPRNPLKGCLPNLRVLALGGFTFNQMWQIDWVASLGREGGARQGLEELYLDTCNILHSAFSYAPDMDSNSRFDVSGYPAEWSMTTTLDEMDAFAQSHLEDTTFGLCWHHMLNSWRESMTSLKVFKLGYGDWTDAYMDYVAEANCSDLMPFTRDPRLSRRFGRYREQTFLNYDCPTPPPCDTADDGMTRLYKPEGHPDPSKYVHGVGIHSTERKKLRHDKGEYYPGFGYWNYDGGDERLWIARFSNDNSPMRKEDWRALDRLRAAVRARSLPLDVSE</sequence>
<reference evidence="1" key="1">
    <citation type="submission" date="2020-03" db="EMBL/GenBank/DDBJ databases">
        <authorList>
            <person name="He L."/>
        </authorList>
    </citation>
    <scope>NUCLEOTIDE SEQUENCE</scope>
    <source>
        <strain evidence="1">CkLH20</strain>
    </source>
</reference>
<accession>A0A9P6LNY1</accession>
<reference evidence="1" key="2">
    <citation type="submission" date="2020-11" db="EMBL/GenBank/DDBJ databases">
        <title>Whole genome sequencing of Colletotrichum sp.</title>
        <authorList>
            <person name="Li H."/>
        </authorList>
    </citation>
    <scope>NUCLEOTIDE SEQUENCE</scope>
    <source>
        <strain evidence="1">CkLH20</strain>
    </source>
</reference>
<evidence type="ECO:0008006" key="3">
    <source>
        <dbReference type="Google" id="ProtNLM"/>
    </source>
</evidence>